<dbReference type="PANTHER" id="PTHR31527:SF0">
    <property type="entry name" value="RE64534P"/>
    <property type="match status" value="1"/>
</dbReference>
<reference evidence="3" key="2">
    <citation type="submission" date="2016-02" db="EMBL/GenBank/DDBJ databases">
        <title>Genome sequencing of Aspergillus luchuensis NBRC 4314.</title>
        <authorList>
            <person name="Yamada O."/>
        </authorList>
    </citation>
    <scope>NUCLEOTIDE SEQUENCE [LARGE SCALE GENOMIC DNA]</scope>
    <source>
        <strain evidence="3">RIB 2604</strain>
    </source>
</reference>
<comment type="caution">
    <text evidence="2">The sequence shown here is derived from an EMBL/GenBank/DDBJ whole genome shotgun (WGS) entry which is preliminary data.</text>
</comment>
<accession>A0A146FMX0</accession>
<sequence length="222" mass="24277">MPTIPARSFAFQRLHPGQSIKIINTSGSQVIDTWAFTIPSTPNTVPRYMSMAHTRPTLQKLLPSINESFVDNNRNPILTITEDTTRGTHDVLYAACSPERYLELGGTADHDNCAQNLRDAVKQCAEPAFGHVVGLLESGWTPDPLNLFMNVEISGNGLRVLEPDSKVGDFVVLRAEQECVVFMSACPMDLTACNGEGPTSAEFELGAVLRLDREDSTLGWVA</sequence>
<gene>
    <name evidence="2" type="ORF">RIB2604_02108310</name>
</gene>
<evidence type="ECO:0000313" key="3">
    <source>
        <dbReference type="Proteomes" id="UP000075230"/>
    </source>
</evidence>
<dbReference type="InterPro" id="IPR018959">
    <property type="entry name" value="DUF1989"/>
</dbReference>
<organism evidence="2 3">
    <name type="scientific">Aspergillus kawachii</name>
    <name type="common">White koji mold</name>
    <name type="synonym">Aspergillus awamori var. kawachi</name>
    <dbReference type="NCBI Taxonomy" id="1069201"/>
    <lineage>
        <taxon>Eukaryota</taxon>
        <taxon>Fungi</taxon>
        <taxon>Dikarya</taxon>
        <taxon>Ascomycota</taxon>
        <taxon>Pezizomycotina</taxon>
        <taxon>Eurotiomycetes</taxon>
        <taxon>Eurotiomycetidae</taxon>
        <taxon>Eurotiales</taxon>
        <taxon>Aspergillaceae</taxon>
        <taxon>Aspergillus</taxon>
        <taxon>Aspergillus subgen. Circumdati</taxon>
    </lineage>
</organism>
<dbReference type="Proteomes" id="UP000075230">
    <property type="component" value="Unassembled WGS sequence"/>
</dbReference>
<evidence type="ECO:0000313" key="2">
    <source>
        <dbReference type="EMBL" id="GAT27146.1"/>
    </source>
</evidence>
<dbReference type="AlphaFoldDB" id="A0A146FMX0"/>
<feature type="domain" description="DUF1989" evidence="1">
    <location>
        <begin position="3"/>
        <end position="180"/>
    </location>
</feature>
<evidence type="ECO:0000259" key="1">
    <source>
        <dbReference type="Pfam" id="PF09347"/>
    </source>
</evidence>
<protein>
    <recommendedName>
        <fullName evidence="1">DUF1989 domain-containing protein</fullName>
    </recommendedName>
</protein>
<dbReference type="VEuPathDB" id="FungiDB:ASPFODRAFT_202191"/>
<proteinExistence type="predicted"/>
<dbReference type="Pfam" id="PF09347">
    <property type="entry name" value="DUF1989"/>
    <property type="match status" value="1"/>
</dbReference>
<name>A0A146FMX0_ASPKA</name>
<reference evidence="2 3" key="1">
    <citation type="journal article" date="2016" name="DNA Res.">
        <title>Genome sequence of Aspergillus luchuensis NBRC 4314.</title>
        <authorList>
            <person name="Yamada O."/>
            <person name="Machida M."/>
            <person name="Hosoyama A."/>
            <person name="Goto M."/>
            <person name="Takahashi T."/>
            <person name="Futagami T."/>
            <person name="Yamagata Y."/>
            <person name="Takeuchi M."/>
            <person name="Kobayashi T."/>
            <person name="Koike H."/>
            <person name="Abe K."/>
            <person name="Asai K."/>
            <person name="Arita M."/>
            <person name="Fujita N."/>
            <person name="Fukuda K."/>
            <person name="Higa K."/>
            <person name="Horikawa H."/>
            <person name="Ishikawa T."/>
            <person name="Jinno K."/>
            <person name="Kato Y."/>
            <person name="Kirimura K."/>
            <person name="Mizutani O."/>
            <person name="Nakasone K."/>
            <person name="Sano M."/>
            <person name="Shiraishi Y."/>
            <person name="Tsukahara M."/>
            <person name="Gomi K."/>
        </authorList>
    </citation>
    <scope>NUCLEOTIDE SEQUENCE [LARGE SCALE GENOMIC DNA]</scope>
    <source>
        <strain evidence="2 3">RIB 2604</strain>
    </source>
</reference>
<dbReference type="PANTHER" id="PTHR31527">
    <property type="entry name" value="RE64534P"/>
    <property type="match status" value="1"/>
</dbReference>
<dbReference type="EMBL" id="BCWF01000021">
    <property type="protein sequence ID" value="GAT27146.1"/>
    <property type="molecule type" value="Genomic_DNA"/>
</dbReference>